<dbReference type="Gene3D" id="2.60.40.2610">
    <property type="entry name" value="Outer membrane usher protein FimD, plug domain"/>
    <property type="match status" value="1"/>
</dbReference>
<dbReference type="InterPro" id="IPR043142">
    <property type="entry name" value="PapC-like_C_sf"/>
</dbReference>
<dbReference type="AlphaFoldDB" id="A0A934TS94"/>
<dbReference type="InterPro" id="IPR025949">
    <property type="entry name" value="PapC-like_C"/>
</dbReference>
<keyword evidence="2" id="KW-0732">Signal</keyword>
<dbReference type="GO" id="GO:0015473">
    <property type="term" value="F:fimbrial usher porin activity"/>
    <property type="evidence" value="ECO:0007669"/>
    <property type="project" value="InterPro"/>
</dbReference>
<dbReference type="PANTHER" id="PTHR30451:SF5">
    <property type="entry name" value="SLR0019 PROTEIN"/>
    <property type="match status" value="1"/>
</dbReference>
<feature type="chain" id="PRO_5037313200" evidence="2">
    <location>
        <begin position="17"/>
        <end position="928"/>
    </location>
</feature>
<dbReference type="Pfam" id="PF00577">
    <property type="entry name" value="Usher"/>
    <property type="match status" value="1"/>
</dbReference>
<dbReference type="Pfam" id="PF13953">
    <property type="entry name" value="PapC_C"/>
    <property type="match status" value="1"/>
</dbReference>
<gene>
    <name evidence="4" type="ORF">JJB11_10965</name>
</gene>
<accession>A0A934TS94</accession>
<dbReference type="InterPro" id="IPR000015">
    <property type="entry name" value="Fimb_usher"/>
</dbReference>
<dbReference type="Gene3D" id="2.60.40.2070">
    <property type="match status" value="1"/>
</dbReference>
<dbReference type="Proteomes" id="UP000630528">
    <property type="component" value="Unassembled WGS sequence"/>
</dbReference>
<dbReference type="GO" id="GO:0009297">
    <property type="term" value="P:pilus assembly"/>
    <property type="evidence" value="ECO:0007669"/>
    <property type="project" value="InterPro"/>
</dbReference>
<name>A0A934TS94_9BURK</name>
<reference evidence="4" key="1">
    <citation type="journal article" date="2012" name="J. Microbiol. Biotechnol.">
        <title>Ramlibacter ginsenosidimutans sp. nov., with ginsenoside-converting activity.</title>
        <authorList>
            <person name="Wang L."/>
            <person name="An D.S."/>
            <person name="Kim S.G."/>
            <person name="Jin F.X."/>
            <person name="Kim S.C."/>
            <person name="Lee S.T."/>
            <person name="Im W.T."/>
        </authorList>
    </citation>
    <scope>NUCLEOTIDE SEQUENCE</scope>
    <source>
        <strain evidence="4">KACC 17527</strain>
    </source>
</reference>
<evidence type="ECO:0000256" key="2">
    <source>
        <dbReference type="SAM" id="SignalP"/>
    </source>
</evidence>
<feature type="domain" description="PapC-like C-terminal" evidence="3">
    <location>
        <begin position="846"/>
        <end position="908"/>
    </location>
</feature>
<feature type="region of interest" description="Disordered" evidence="1">
    <location>
        <begin position="129"/>
        <end position="174"/>
    </location>
</feature>
<evidence type="ECO:0000313" key="4">
    <source>
        <dbReference type="EMBL" id="MBK6006614.1"/>
    </source>
</evidence>
<dbReference type="RefSeq" id="WP_201170379.1">
    <property type="nucleotide sequence ID" value="NZ_JAEPWM010000003.1"/>
</dbReference>
<evidence type="ECO:0000259" key="3">
    <source>
        <dbReference type="Pfam" id="PF13953"/>
    </source>
</evidence>
<organism evidence="4 5">
    <name type="scientific">Ramlibacter ginsenosidimutans</name>
    <dbReference type="NCBI Taxonomy" id="502333"/>
    <lineage>
        <taxon>Bacteria</taxon>
        <taxon>Pseudomonadati</taxon>
        <taxon>Pseudomonadota</taxon>
        <taxon>Betaproteobacteria</taxon>
        <taxon>Burkholderiales</taxon>
        <taxon>Comamonadaceae</taxon>
        <taxon>Ramlibacter</taxon>
    </lineage>
</organism>
<protein>
    <submittedName>
        <fullName evidence="4">Fimbria/pilus outer membrane usher protein</fullName>
    </submittedName>
</protein>
<comment type="caution">
    <text evidence="4">The sequence shown here is derived from an EMBL/GenBank/DDBJ whole genome shotgun (WGS) entry which is preliminary data.</text>
</comment>
<dbReference type="InterPro" id="IPR042186">
    <property type="entry name" value="FimD_plug_dom"/>
</dbReference>
<dbReference type="EMBL" id="JAEPWM010000003">
    <property type="protein sequence ID" value="MBK6006614.1"/>
    <property type="molecule type" value="Genomic_DNA"/>
</dbReference>
<dbReference type="GO" id="GO:0009279">
    <property type="term" value="C:cell outer membrane"/>
    <property type="evidence" value="ECO:0007669"/>
    <property type="project" value="TreeGrafter"/>
</dbReference>
<feature type="signal peptide" evidence="2">
    <location>
        <begin position="1"/>
        <end position="16"/>
    </location>
</feature>
<evidence type="ECO:0000256" key="1">
    <source>
        <dbReference type="SAM" id="MobiDB-lite"/>
    </source>
</evidence>
<keyword evidence="5" id="KW-1185">Reference proteome</keyword>
<dbReference type="Gene3D" id="2.60.40.3110">
    <property type="match status" value="1"/>
</dbReference>
<dbReference type="PANTHER" id="PTHR30451">
    <property type="entry name" value="OUTER MEMBRANE USHER PROTEIN"/>
    <property type="match status" value="1"/>
</dbReference>
<evidence type="ECO:0000313" key="5">
    <source>
        <dbReference type="Proteomes" id="UP000630528"/>
    </source>
</evidence>
<reference evidence="4" key="2">
    <citation type="submission" date="2021-01" db="EMBL/GenBank/DDBJ databases">
        <authorList>
            <person name="Kang M."/>
        </authorList>
    </citation>
    <scope>NUCLEOTIDE SEQUENCE</scope>
    <source>
        <strain evidence="4">KACC 17527</strain>
    </source>
</reference>
<feature type="compositionally biased region" description="Polar residues" evidence="1">
    <location>
        <begin position="158"/>
        <end position="174"/>
    </location>
</feature>
<sequence length="928" mass="97443">MLVATIAITAAACAAAATPVTVKLVQESGGTVQLRIDVAASQEPVLAWSGTAGPGPYRLALIWSDSSLHLSAPMPALPHAPSGPLQSIALRTVGTSDRLEVLVREPVYPKLRRIGTTWVLDLEPAPALTVPAPTNPNPQATPGSVFPSTQPGAPAPQSAANLLPQSSTPAAGGTQSEHLLVDLTVNGLRQADIAHAEQLPDGRVLVASDNWQATRLVAPGAPVSMSDGTPAFVLDAVPGLHYRVDKQRMSIDVEAPASAFMASTMDTTQALAAAPPRPPVGALLNYDVTATRPARAPSTAGATLEAVGFGPFGSAVTSALASDDGQQRRLTRLDSYWQYDMPGSMQTLVLGDTVGVAGGWSRPVRYGGLRWGRDFGLRPGFVTMPLPSVSGQAALPSTVDLLVNDSRRLSQSVRPGPFDLTNVPVINGAGELNLVVTDLLGRQTVIRQSYYASPRLLAPGLSDFSLEAGRMRTGYGVDSRYGQAFGAGTLRRGLTPRLTGEGRLELQGDRQAGGLEVAGLPGTWGVARLATAASRDHIQASAEQGALVQFGFERSTPLGGGAIQYEYATRGFAPFGESRDPTAPASRTREQLLATLGGRLWGPLNGGVSYVRRVQWDGERTTSLGLSLNVPVGQVGTVTIAAARRLDDSHAWSGSINLSVPLGTDRYAGARVERQEDGQTTASVLAVRNAPAGPGVGWNVESSTDARQRARGGLQYNTNHGDVTADVVADANARVSTRASVRGTLGMMAGVPFASRPVGQGSFAVVRLDGMPRVPIKRSNQVVATTDERGLAFVPGLVPWNSNAIEVDPADLPLDAEVQDVRQEVVPYARSGALVHFDIHRTRQALLVLHRRDGQPVPVGTRVKLLPANAEFEAGLRGEVWLTDIAADQQRVHVSWPGGGCTLDLHVPRSANGEPVTLGPLVCDAAAQ</sequence>
<proteinExistence type="predicted"/>